<organism evidence="1 2">
    <name type="scientific">Plantactinospora endophytica</name>
    <dbReference type="NCBI Taxonomy" id="673535"/>
    <lineage>
        <taxon>Bacteria</taxon>
        <taxon>Bacillati</taxon>
        <taxon>Actinomycetota</taxon>
        <taxon>Actinomycetes</taxon>
        <taxon>Micromonosporales</taxon>
        <taxon>Micromonosporaceae</taxon>
        <taxon>Plantactinospora</taxon>
    </lineage>
</organism>
<comment type="caution">
    <text evidence="1">The sequence shown here is derived from an EMBL/GenBank/DDBJ whole genome shotgun (WGS) entry which is preliminary data.</text>
</comment>
<gene>
    <name evidence="1" type="ORF">Pen02_41420</name>
</gene>
<evidence type="ECO:0000313" key="2">
    <source>
        <dbReference type="Proteomes" id="UP000646749"/>
    </source>
</evidence>
<keyword evidence="2" id="KW-1185">Reference proteome</keyword>
<protein>
    <submittedName>
        <fullName evidence="1">Uncharacterized protein</fullName>
    </submittedName>
</protein>
<dbReference type="EMBL" id="BONW01000019">
    <property type="protein sequence ID" value="GIG89206.1"/>
    <property type="molecule type" value="Genomic_DNA"/>
</dbReference>
<proteinExistence type="predicted"/>
<reference evidence="1 2" key="1">
    <citation type="submission" date="2021-01" db="EMBL/GenBank/DDBJ databases">
        <title>Whole genome shotgun sequence of Plantactinospora endophytica NBRC 110450.</title>
        <authorList>
            <person name="Komaki H."/>
            <person name="Tamura T."/>
        </authorList>
    </citation>
    <scope>NUCLEOTIDE SEQUENCE [LARGE SCALE GENOMIC DNA]</scope>
    <source>
        <strain evidence="1 2">NBRC 110450</strain>
    </source>
</reference>
<name>A0ABQ4E4G2_9ACTN</name>
<sequence length="62" mass="7156">MTLLNRIAAALRRPLRIRLVASPDKAAAALRGIAAFLHHRTELRYRRIRIDLTIRPDEEGNR</sequence>
<evidence type="ECO:0000313" key="1">
    <source>
        <dbReference type="EMBL" id="GIG89206.1"/>
    </source>
</evidence>
<dbReference type="Proteomes" id="UP000646749">
    <property type="component" value="Unassembled WGS sequence"/>
</dbReference>
<dbReference type="RefSeq" id="WP_203867691.1">
    <property type="nucleotide sequence ID" value="NZ_BONW01000019.1"/>
</dbReference>
<accession>A0ABQ4E4G2</accession>